<dbReference type="RefSeq" id="WP_267777728.1">
    <property type="nucleotide sequence ID" value="NZ_JAPNKE010000002.1"/>
</dbReference>
<proteinExistence type="predicted"/>
<gene>
    <name evidence="2" type="ORF">OV079_50605</name>
</gene>
<dbReference type="CDD" id="cd06577">
    <property type="entry name" value="PASTA_pknB"/>
    <property type="match status" value="1"/>
</dbReference>
<dbReference type="Gene3D" id="3.30.10.20">
    <property type="match status" value="1"/>
</dbReference>
<accession>A0A9X3F1K4</accession>
<reference evidence="2" key="1">
    <citation type="submission" date="2022-11" db="EMBL/GenBank/DDBJ databases">
        <title>Minimal conservation of predation-associated metabolite biosynthetic gene clusters underscores biosynthetic potential of Myxococcota including descriptions for ten novel species: Archangium lansinium sp. nov., Myxococcus landrumus sp. nov., Nannocystis bai.</title>
        <authorList>
            <person name="Ahearne A."/>
            <person name="Stevens C."/>
            <person name="Phillips K."/>
        </authorList>
    </citation>
    <scope>NUCLEOTIDE SEQUENCE</scope>
    <source>
        <strain evidence="2">Na p29</strain>
    </source>
</reference>
<comment type="caution">
    <text evidence="2">The sequence shown here is derived from an EMBL/GenBank/DDBJ whole genome shotgun (WGS) entry which is preliminary data.</text>
</comment>
<protein>
    <submittedName>
        <fullName evidence="2">PASTA domain-containing protein</fullName>
    </submittedName>
</protein>
<evidence type="ECO:0000313" key="3">
    <source>
        <dbReference type="Proteomes" id="UP001150924"/>
    </source>
</evidence>
<dbReference type="EMBL" id="JAPNKE010000002">
    <property type="protein sequence ID" value="MCY1013650.1"/>
    <property type="molecule type" value="Genomic_DNA"/>
</dbReference>
<name>A0A9X3F1K4_9BACT</name>
<dbReference type="InterPro" id="IPR006311">
    <property type="entry name" value="TAT_signal"/>
</dbReference>
<dbReference type="Pfam" id="PF03793">
    <property type="entry name" value="PASTA"/>
    <property type="match status" value="1"/>
</dbReference>
<evidence type="ECO:0000313" key="2">
    <source>
        <dbReference type="EMBL" id="MCY1013650.1"/>
    </source>
</evidence>
<dbReference type="AlphaFoldDB" id="A0A9X3F1K4"/>
<organism evidence="2 3">
    <name type="scientific">Nannocystis pusilla</name>
    <dbReference type="NCBI Taxonomy" id="889268"/>
    <lineage>
        <taxon>Bacteria</taxon>
        <taxon>Pseudomonadati</taxon>
        <taxon>Myxococcota</taxon>
        <taxon>Polyangia</taxon>
        <taxon>Nannocystales</taxon>
        <taxon>Nannocystaceae</taxon>
        <taxon>Nannocystis</taxon>
    </lineage>
</organism>
<dbReference type="InterPro" id="IPR005543">
    <property type="entry name" value="PASTA_dom"/>
</dbReference>
<dbReference type="PROSITE" id="PS51318">
    <property type="entry name" value="TAT"/>
    <property type="match status" value="1"/>
</dbReference>
<sequence>MGRTNEHIHGGRRRALALGLSGAALAGLIYFEGLPARAEAESAVYFEAEADEAIESISPQPPAESSIPAPTPTDTRLAMATVAEADAAALPVAPPAPALVLVPSIEGLSLHKARKQLAAVGLKLAVRDEYGEKIERAYWNEYEVRKQKVDAGAEVEPGSTVKVKARMRLRYASGY</sequence>
<evidence type="ECO:0000259" key="1">
    <source>
        <dbReference type="Pfam" id="PF03793"/>
    </source>
</evidence>
<keyword evidence="3" id="KW-1185">Reference proteome</keyword>
<dbReference type="Proteomes" id="UP001150924">
    <property type="component" value="Unassembled WGS sequence"/>
</dbReference>
<feature type="domain" description="PASTA" evidence="1">
    <location>
        <begin position="100"/>
        <end position="164"/>
    </location>
</feature>